<feature type="domain" description="DUF7703" evidence="2">
    <location>
        <begin position="56"/>
        <end position="304"/>
    </location>
</feature>
<reference evidence="3" key="1">
    <citation type="journal article" date="2020" name="Stud. Mycol.">
        <title>101 Dothideomycetes genomes: a test case for predicting lifestyles and emergence of pathogens.</title>
        <authorList>
            <person name="Haridas S."/>
            <person name="Albert R."/>
            <person name="Binder M."/>
            <person name="Bloem J."/>
            <person name="Labutti K."/>
            <person name="Salamov A."/>
            <person name="Andreopoulos B."/>
            <person name="Baker S."/>
            <person name="Barry K."/>
            <person name="Bills G."/>
            <person name="Bluhm B."/>
            <person name="Cannon C."/>
            <person name="Castanera R."/>
            <person name="Culley D."/>
            <person name="Daum C."/>
            <person name="Ezra D."/>
            <person name="Gonzalez J."/>
            <person name="Henrissat B."/>
            <person name="Kuo A."/>
            <person name="Liang C."/>
            <person name="Lipzen A."/>
            <person name="Lutzoni F."/>
            <person name="Magnuson J."/>
            <person name="Mondo S."/>
            <person name="Nolan M."/>
            <person name="Ohm R."/>
            <person name="Pangilinan J."/>
            <person name="Park H.-J."/>
            <person name="Ramirez L."/>
            <person name="Alfaro M."/>
            <person name="Sun H."/>
            <person name="Tritt A."/>
            <person name="Yoshinaga Y."/>
            <person name="Zwiers L.-H."/>
            <person name="Turgeon B."/>
            <person name="Goodwin S."/>
            <person name="Spatafora J."/>
            <person name="Crous P."/>
            <person name="Grigoriev I."/>
        </authorList>
    </citation>
    <scope>NUCLEOTIDE SEQUENCE</scope>
    <source>
        <strain evidence="3">CBS 109.77</strain>
    </source>
</reference>
<keyword evidence="1" id="KW-0472">Membrane</keyword>
<dbReference type="Pfam" id="PF24802">
    <property type="entry name" value="DUF7703"/>
    <property type="match status" value="1"/>
</dbReference>
<feature type="transmembrane region" description="Helical" evidence="1">
    <location>
        <begin position="81"/>
        <end position="101"/>
    </location>
</feature>
<dbReference type="PANTHER" id="PTHR37013:SF3">
    <property type="entry name" value="INTEGRAL MEMBRANE PROTEIN (AFU_ORTHOLOGUE AFUA_1G05950)"/>
    <property type="match status" value="1"/>
</dbReference>
<feature type="transmembrane region" description="Helical" evidence="1">
    <location>
        <begin position="51"/>
        <end position="74"/>
    </location>
</feature>
<dbReference type="AlphaFoldDB" id="A0A6A6XMP7"/>
<dbReference type="PANTHER" id="PTHR37013">
    <property type="entry name" value="INTEGRAL MEMBRANE PROTEIN (AFU_ORTHOLOGUE AFUA_1G05950)-RELATED"/>
    <property type="match status" value="1"/>
</dbReference>
<accession>A0A6A6XMP7</accession>
<keyword evidence="4" id="KW-1185">Reference proteome</keyword>
<dbReference type="OrthoDB" id="405906at2759"/>
<evidence type="ECO:0000313" key="4">
    <source>
        <dbReference type="Proteomes" id="UP000799757"/>
    </source>
</evidence>
<keyword evidence="1" id="KW-0812">Transmembrane</keyword>
<protein>
    <recommendedName>
        <fullName evidence="2">DUF7703 domain-containing protein</fullName>
    </recommendedName>
</protein>
<proteinExistence type="predicted"/>
<dbReference type="EMBL" id="MU001798">
    <property type="protein sequence ID" value="KAF2797811.1"/>
    <property type="molecule type" value="Genomic_DNA"/>
</dbReference>
<feature type="transmembrane region" description="Helical" evidence="1">
    <location>
        <begin position="113"/>
        <end position="140"/>
    </location>
</feature>
<feature type="transmembrane region" description="Helical" evidence="1">
    <location>
        <begin position="197"/>
        <end position="215"/>
    </location>
</feature>
<evidence type="ECO:0000313" key="3">
    <source>
        <dbReference type="EMBL" id="KAF2797811.1"/>
    </source>
</evidence>
<gene>
    <name evidence="3" type="ORF">K505DRAFT_397165</name>
</gene>
<name>A0A6A6XMP7_9PLEO</name>
<feature type="transmembrane region" description="Helical" evidence="1">
    <location>
        <begin position="250"/>
        <end position="275"/>
    </location>
</feature>
<dbReference type="Proteomes" id="UP000799757">
    <property type="component" value="Unassembled WGS sequence"/>
</dbReference>
<feature type="transmembrane region" description="Helical" evidence="1">
    <location>
        <begin position="152"/>
        <end position="177"/>
    </location>
</feature>
<evidence type="ECO:0000259" key="2">
    <source>
        <dbReference type="Pfam" id="PF24802"/>
    </source>
</evidence>
<dbReference type="InterPro" id="IPR056120">
    <property type="entry name" value="DUF7703"/>
</dbReference>
<organism evidence="3 4">
    <name type="scientific">Melanomma pulvis-pyrius CBS 109.77</name>
    <dbReference type="NCBI Taxonomy" id="1314802"/>
    <lineage>
        <taxon>Eukaryota</taxon>
        <taxon>Fungi</taxon>
        <taxon>Dikarya</taxon>
        <taxon>Ascomycota</taxon>
        <taxon>Pezizomycotina</taxon>
        <taxon>Dothideomycetes</taxon>
        <taxon>Pleosporomycetidae</taxon>
        <taxon>Pleosporales</taxon>
        <taxon>Melanommataceae</taxon>
        <taxon>Melanomma</taxon>
    </lineage>
</organism>
<evidence type="ECO:0000256" key="1">
    <source>
        <dbReference type="SAM" id="Phobius"/>
    </source>
</evidence>
<sequence length="397" mass="44259">MAHNTATVAVAVAAVASATTTSIAESSTAAQGALGSAGQGYYGDSLSLKIILSFLIGLALYNSIELLVLILVTFNKYQGVYFWSLIVAGVGIIPYSLGFMIKFFQFLNPNENAGYLAVVMLTLGWYAMVTGQSVVLWSRLHLVTNSRRIIKYTLYMIIIDGCVLHATTTVLTFGANANHFSEKVLARFTYGYSVMEKIQMVGFFVQELIISVIYIKETLRLLKLSESVKDDIESVVDVKNFQVRKTMYQLIAINAIIIAMDLVLLGVEFANLYLIQTTLKGVIYSIKLKLEFAVLGRLVQIVRSKNSSGNYASDDRRPTMVAATRNQSDPNGQDWPDFVDPRWVGSDVTHAESSEDRSPGLRLDEAWEGLERERGKKRVRVYRNSWIDEEMDKHNIG</sequence>
<keyword evidence="1" id="KW-1133">Transmembrane helix</keyword>